<comment type="similarity">
    <text evidence="4">Belongs to the protein N5-glutamine methyltransferase family. PrmC subfamily.</text>
</comment>
<evidence type="ECO:0000313" key="8">
    <source>
        <dbReference type="Proteomes" id="UP000198790"/>
    </source>
</evidence>
<dbReference type="NCBIfam" id="TIGR03534">
    <property type="entry name" value="RF_mod_PrmC"/>
    <property type="match status" value="1"/>
</dbReference>
<dbReference type="EMBL" id="FOKK01000015">
    <property type="protein sequence ID" value="SFB51292.1"/>
    <property type="molecule type" value="Genomic_DNA"/>
</dbReference>
<dbReference type="AlphaFoldDB" id="A0A1I1BN93"/>
<dbReference type="Pfam" id="PF17827">
    <property type="entry name" value="PrmC_N"/>
    <property type="match status" value="1"/>
</dbReference>
<dbReference type="OrthoDB" id="9800643at2"/>
<dbReference type="HAMAP" id="MF_02126">
    <property type="entry name" value="RF_methyltr_PrmC"/>
    <property type="match status" value="1"/>
</dbReference>
<comment type="function">
    <text evidence="4">Methylates the class 1 translation termination release factors RF1/PrfA and RF2/PrfB on the glutamine residue of the universally conserved GGQ motif.</text>
</comment>
<proteinExistence type="inferred from homology"/>
<dbReference type="Gene3D" id="1.10.8.10">
    <property type="entry name" value="DNA helicase RuvA subunit, C-terminal domain"/>
    <property type="match status" value="1"/>
</dbReference>
<dbReference type="InterPro" id="IPR050320">
    <property type="entry name" value="N5-glutamine_MTase"/>
</dbReference>
<dbReference type="InterPro" id="IPR004556">
    <property type="entry name" value="HemK-like"/>
</dbReference>
<dbReference type="GO" id="GO:0003676">
    <property type="term" value="F:nucleic acid binding"/>
    <property type="evidence" value="ECO:0007669"/>
    <property type="project" value="InterPro"/>
</dbReference>
<dbReference type="STRING" id="237018.SAMN04489723_11539"/>
<accession>A0A1I1BN93</accession>
<dbReference type="EC" id="2.1.1.297" evidence="4"/>
<feature type="binding site" evidence="4">
    <location>
        <position position="183"/>
    </location>
    <ligand>
        <name>S-adenosyl-L-methionine</name>
        <dbReference type="ChEBI" id="CHEBI:59789"/>
    </ligand>
</feature>
<dbReference type="CDD" id="cd02440">
    <property type="entry name" value="AdoMet_MTases"/>
    <property type="match status" value="1"/>
</dbReference>
<dbReference type="SUPFAM" id="SSF53335">
    <property type="entry name" value="S-adenosyl-L-methionine-dependent methyltransferases"/>
    <property type="match status" value="1"/>
</dbReference>
<name>A0A1I1BN93_9BACT</name>
<evidence type="ECO:0000259" key="5">
    <source>
        <dbReference type="Pfam" id="PF13847"/>
    </source>
</evidence>
<feature type="binding site" evidence="4">
    <location>
        <begin position="183"/>
        <end position="186"/>
    </location>
    <ligand>
        <name>substrate</name>
    </ligand>
</feature>
<dbReference type="PROSITE" id="PS00092">
    <property type="entry name" value="N6_MTASE"/>
    <property type="match status" value="1"/>
</dbReference>
<comment type="caution">
    <text evidence="4">Lacks conserved residue(s) required for the propagation of feature annotation.</text>
</comment>
<keyword evidence="2 4" id="KW-0808">Transferase</keyword>
<dbReference type="NCBIfam" id="TIGR00536">
    <property type="entry name" value="hemK_fam"/>
    <property type="match status" value="1"/>
</dbReference>
<dbReference type="GO" id="GO:0102559">
    <property type="term" value="F:peptide chain release factor N(5)-glutamine methyltransferase activity"/>
    <property type="evidence" value="ECO:0007669"/>
    <property type="project" value="UniProtKB-EC"/>
</dbReference>
<dbReference type="Pfam" id="PF13847">
    <property type="entry name" value="Methyltransf_31"/>
    <property type="match status" value="1"/>
</dbReference>
<dbReference type="InterPro" id="IPR002052">
    <property type="entry name" value="DNA_methylase_N6_adenine_CS"/>
</dbReference>
<feature type="domain" description="Methyltransferase" evidence="5">
    <location>
        <begin position="108"/>
        <end position="198"/>
    </location>
</feature>
<evidence type="ECO:0000313" key="7">
    <source>
        <dbReference type="EMBL" id="SFB51292.1"/>
    </source>
</evidence>
<keyword evidence="1 4" id="KW-0489">Methyltransferase</keyword>
<dbReference type="PANTHER" id="PTHR18895">
    <property type="entry name" value="HEMK METHYLTRANSFERASE"/>
    <property type="match status" value="1"/>
</dbReference>
<evidence type="ECO:0000256" key="1">
    <source>
        <dbReference type="ARBA" id="ARBA00022603"/>
    </source>
</evidence>
<dbReference type="InterPro" id="IPR029063">
    <property type="entry name" value="SAM-dependent_MTases_sf"/>
</dbReference>
<keyword evidence="3 4" id="KW-0949">S-adenosyl-L-methionine</keyword>
<dbReference type="Proteomes" id="UP000198790">
    <property type="component" value="Unassembled WGS sequence"/>
</dbReference>
<keyword evidence="8" id="KW-1185">Reference proteome</keyword>
<sequence>MPTFQALFSSWATKLSIYEKQEAESIVSWLFEHHLGWTRTEILNEADESSFPPKLFEDFERLKTGEPIQYIMGKGPFYGREFFVSSATLIPRNETEELVHMIIKENPKAGLRILDIGTGTACIPISLALEMRNPEVFAVDISEQALEIAAQNAGALGAKVTFSACDILTQTPEVSELDVLVSNPPYIPEQEKSEMHRNVLDFEPELALFVSNDDPLIFYREIAEKGKQLLKSGGKLYFEINEKYGKEVAELMQKLGYSEVQVLKDLNGKERIAKGILSI</sequence>
<evidence type="ECO:0000256" key="3">
    <source>
        <dbReference type="ARBA" id="ARBA00022691"/>
    </source>
</evidence>
<organism evidence="7 8">
    <name type="scientific">Algoriphagus aquimarinus</name>
    <dbReference type="NCBI Taxonomy" id="237018"/>
    <lineage>
        <taxon>Bacteria</taxon>
        <taxon>Pseudomonadati</taxon>
        <taxon>Bacteroidota</taxon>
        <taxon>Cytophagia</taxon>
        <taxon>Cytophagales</taxon>
        <taxon>Cyclobacteriaceae</taxon>
        <taxon>Algoriphagus</taxon>
    </lineage>
</organism>
<gene>
    <name evidence="4" type="primary">prmC</name>
    <name evidence="7" type="ORF">SAMN04489723_11539</name>
</gene>
<dbReference type="InterPro" id="IPR040758">
    <property type="entry name" value="PrmC_N"/>
</dbReference>
<dbReference type="Gene3D" id="3.40.50.150">
    <property type="entry name" value="Vaccinia Virus protein VP39"/>
    <property type="match status" value="1"/>
</dbReference>
<protein>
    <recommendedName>
        <fullName evidence="4">Release factor glutamine methyltransferase</fullName>
        <shortName evidence="4">RF MTase</shortName>
        <ecNumber evidence="4">2.1.1.297</ecNumber>
    </recommendedName>
    <alternativeName>
        <fullName evidence="4">N5-glutamine methyltransferase PrmC</fullName>
    </alternativeName>
    <alternativeName>
        <fullName evidence="4">Protein-(glutamine-N5) MTase PrmC</fullName>
    </alternativeName>
    <alternativeName>
        <fullName evidence="4">Protein-glutamine N-methyltransferase PrmC</fullName>
    </alternativeName>
</protein>
<dbReference type="InterPro" id="IPR019874">
    <property type="entry name" value="RF_methyltr_PrmC"/>
</dbReference>
<evidence type="ECO:0000256" key="2">
    <source>
        <dbReference type="ARBA" id="ARBA00022679"/>
    </source>
</evidence>
<reference evidence="7 8" key="1">
    <citation type="submission" date="2016-10" db="EMBL/GenBank/DDBJ databases">
        <authorList>
            <person name="de Groot N.N."/>
        </authorList>
    </citation>
    <scope>NUCLEOTIDE SEQUENCE [LARGE SCALE GENOMIC DNA]</scope>
    <source>
        <strain evidence="7 8">DSM 23399</strain>
    </source>
</reference>
<comment type="catalytic activity">
    <reaction evidence="4">
        <text>L-glutaminyl-[peptide chain release factor] + S-adenosyl-L-methionine = N(5)-methyl-L-glutaminyl-[peptide chain release factor] + S-adenosyl-L-homocysteine + H(+)</text>
        <dbReference type="Rhea" id="RHEA:42896"/>
        <dbReference type="Rhea" id="RHEA-COMP:10271"/>
        <dbReference type="Rhea" id="RHEA-COMP:10272"/>
        <dbReference type="ChEBI" id="CHEBI:15378"/>
        <dbReference type="ChEBI" id="CHEBI:30011"/>
        <dbReference type="ChEBI" id="CHEBI:57856"/>
        <dbReference type="ChEBI" id="CHEBI:59789"/>
        <dbReference type="ChEBI" id="CHEBI:61891"/>
        <dbReference type="EC" id="2.1.1.297"/>
    </reaction>
</comment>
<evidence type="ECO:0000256" key="4">
    <source>
        <dbReference type="HAMAP-Rule" id="MF_02126"/>
    </source>
</evidence>
<feature type="domain" description="Release factor glutamine methyltransferase N-terminal" evidence="6">
    <location>
        <begin position="20"/>
        <end position="73"/>
    </location>
</feature>
<evidence type="ECO:0000259" key="6">
    <source>
        <dbReference type="Pfam" id="PF17827"/>
    </source>
</evidence>
<dbReference type="InterPro" id="IPR025714">
    <property type="entry name" value="Methyltranfer_dom"/>
</dbReference>
<dbReference type="RefSeq" id="WP_092899598.1">
    <property type="nucleotide sequence ID" value="NZ_FOKK01000015.1"/>
</dbReference>
<dbReference type="PANTHER" id="PTHR18895:SF74">
    <property type="entry name" value="MTRF1L RELEASE FACTOR GLUTAMINE METHYLTRANSFERASE"/>
    <property type="match status" value="1"/>
</dbReference>
<dbReference type="GO" id="GO:0032259">
    <property type="term" value="P:methylation"/>
    <property type="evidence" value="ECO:0007669"/>
    <property type="project" value="UniProtKB-KW"/>
</dbReference>
<feature type="binding site" evidence="4">
    <location>
        <position position="140"/>
    </location>
    <ligand>
        <name>S-adenosyl-L-methionine</name>
        <dbReference type="ChEBI" id="CHEBI:59789"/>
    </ligand>
</feature>